<keyword evidence="1" id="KW-0472">Membrane</keyword>
<organism evidence="2 3">
    <name type="scientific">Leptomonas seymouri</name>
    <dbReference type="NCBI Taxonomy" id="5684"/>
    <lineage>
        <taxon>Eukaryota</taxon>
        <taxon>Discoba</taxon>
        <taxon>Euglenozoa</taxon>
        <taxon>Kinetoplastea</taxon>
        <taxon>Metakinetoplastina</taxon>
        <taxon>Trypanosomatida</taxon>
        <taxon>Trypanosomatidae</taxon>
        <taxon>Leishmaniinae</taxon>
        <taxon>Leptomonas</taxon>
    </lineage>
</organism>
<dbReference type="OrthoDB" id="1045822at2759"/>
<dbReference type="PANTHER" id="PTHR15907">
    <property type="entry name" value="DUF614 FAMILY PROTEIN-RELATED"/>
    <property type="match status" value="1"/>
</dbReference>
<protein>
    <recommendedName>
        <fullName evidence="4">Ama1 protein</fullName>
    </recommendedName>
</protein>
<evidence type="ECO:0000256" key="1">
    <source>
        <dbReference type="SAM" id="Phobius"/>
    </source>
</evidence>
<dbReference type="VEuPathDB" id="TriTrypDB:Lsey_0006_0190"/>
<keyword evidence="3" id="KW-1185">Reference proteome</keyword>
<sequence length="165" mass="18116">MSKSTAVAYKQVSQCDVHKAVDAAPIEVTLAVGNVKRPWHFGLCTLCSDMDSCLECCFCSPCQLSRQFNMIYNLNPELHLPMCLTIVLLGSMGLPASFVLQYILRSDIRRRYGIEGSVVSDCCVSWLCISCAVQQQFLELTSVGSCPGMSMCGVAPTIPEEPYMI</sequence>
<dbReference type="NCBIfam" id="TIGR01571">
    <property type="entry name" value="A_thal_Cys_rich"/>
    <property type="match status" value="1"/>
</dbReference>
<keyword evidence="1" id="KW-0812">Transmembrane</keyword>
<dbReference type="EMBL" id="LJSK01000006">
    <property type="protein sequence ID" value="KPI90385.1"/>
    <property type="molecule type" value="Genomic_DNA"/>
</dbReference>
<accession>A0A0N1IBY3</accession>
<reference evidence="2 3" key="1">
    <citation type="journal article" date="2015" name="PLoS Pathog.">
        <title>Leptomonas seymouri: Adaptations to the Dixenous Life Cycle Analyzed by Genome Sequencing, Transcriptome Profiling and Co-infection with Leishmania donovani.</title>
        <authorList>
            <person name="Kraeva N."/>
            <person name="Butenko A."/>
            <person name="Hlavacova J."/>
            <person name="Kostygov A."/>
            <person name="Myskova J."/>
            <person name="Grybchuk D."/>
            <person name="Lestinova T."/>
            <person name="Votypka J."/>
            <person name="Volf P."/>
            <person name="Opperdoes F."/>
            <person name="Flegontov P."/>
            <person name="Lukes J."/>
            <person name="Yurchenko V."/>
        </authorList>
    </citation>
    <scope>NUCLEOTIDE SEQUENCE [LARGE SCALE GENOMIC DNA]</scope>
    <source>
        <strain evidence="2 3">ATCC 30220</strain>
    </source>
</reference>
<keyword evidence="1" id="KW-1133">Transmembrane helix</keyword>
<dbReference type="Proteomes" id="UP000038009">
    <property type="component" value="Unassembled WGS sequence"/>
</dbReference>
<name>A0A0N1IBY3_LEPSE</name>
<evidence type="ECO:0008006" key="4">
    <source>
        <dbReference type="Google" id="ProtNLM"/>
    </source>
</evidence>
<dbReference type="Pfam" id="PF04749">
    <property type="entry name" value="PLAC8"/>
    <property type="match status" value="1"/>
</dbReference>
<feature type="transmembrane region" description="Helical" evidence="1">
    <location>
        <begin position="78"/>
        <end position="104"/>
    </location>
</feature>
<evidence type="ECO:0000313" key="2">
    <source>
        <dbReference type="EMBL" id="KPI90385.1"/>
    </source>
</evidence>
<dbReference type="InterPro" id="IPR006461">
    <property type="entry name" value="PLAC_motif_containing"/>
</dbReference>
<dbReference type="OMA" id="CPGMSMC"/>
<gene>
    <name evidence="2" type="ORF">ABL78_0461</name>
</gene>
<comment type="caution">
    <text evidence="2">The sequence shown here is derived from an EMBL/GenBank/DDBJ whole genome shotgun (WGS) entry which is preliminary data.</text>
</comment>
<proteinExistence type="predicted"/>
<dbReference type="AlphaFoldDB" id="A0A0N1IBY3"/>
<evidence type="ECO:0000313" key="3">
    <source>
        <dbReference type="Proteomes" id="UP000038009"/>
    </source>
</evidence>